<reference evidence="1 2" key="1">
    <citation type="submission" date="2018-08" db="EMBL/GenBank/DDBJ databases">
        <title>Draft genome sequence of the cyanotroph, Pseudomonas monteilii BCN3.</title>
        <authorList>
            <person name="Jones L.B."/>
            <person name="Kunz D.A."/>
        </authorList>
    </citation>
    <scope>NUCLEOTIDE SEQUENCE [LARGE SCALE GENOMIC DNA]</scope>
    <source>
        <strain evidence="1 2">BCN3</strain>
    </source>
</reference>
<dbReference type="AlphaFoldDB" id="A0A399M2G6"/>
<dbReference type="InterPro" id="IPR043148">
    <property type="entry name" value="TagF_C"/>
</dbReference>
<dbReference type="Gene3D" id="3.40.50.12580">
    <property type="match status" value="1"/>
</dbReference>
<dbReference type="RefSeq" id="WP_119370941.1">
    <property type="nucleotide sequence ID" value="NZ_QWLL01000046.1"/>
</dbReference>
<dbReference type="SUPFAM" id="SSF53756">
    <property type="entry name" value="UDP-Glycosyltransferase/glycogen phosphorylase"/>
    <property type="match status" value="1"/>
</dbReference>
<gene>
    <name evidence="1" type="ORF">D0894_19280</name>
</gene>
<evidence type="ECO:0000313" key="1">
    <source>
        <dbReference type="EMBL" id="RII75918.1"/>
    </source>
</evidence>
<proteinExistence type="predicted"/>
<evidence type="ECO:0000313" key="2">
    <source>
        <dbReference type="Proteomes" id="UP000265875"/>
    </source>
</evidence>
<dbReference type="Pfam" id="PF04464">
    <property type="entry name" value="Glyphos_transf"/>
    <property type="match status" value="1"/>
</dbReference>
<dbReference type="GO" id="GO:0047355">
    <property type="term" value="F:CDP-glycerol glycerophosphotransferase activity"/>
    <property type="evidence" value="ECO:0007669"/>
    <property type="project" value="InterPro"/>
</dbReference>
<keyword evidence="1" id="KW-0808">Transferase</keyword>
<dbReference type="Proteomes" id="UP000265875">
    <property type="component" value="Unassembled WGS sequence"/>
</dbReference>
<dbReference type="InterPro" id="IPR051612">
    <property type="entry name" value="Teichoic_Acid_Biosynth"/>
</dbReference>
<name>A0A399M2G6_9PSED</name>
<organism evidence="1 2">
    <name type="scientific">Pseudomonas monteilii</name>
    <dbReference type="NCBI Taxonomy" id="76759"/>
    <lineage>
        <taxon>Bacteria</taxon>
        <taxon>Pseudomonadati</taxon>
        <taxon>Pseudomonadota</taxon>
        <taxon>Gammaproteobacteria</taxon>
        <taxon>Pseudomonadales</taxon>
        <taxon>Pseudomonadaceae</taxon>
        <taxon>Pseudomonas</taxon>
    </lineage>
</organism>
<sequence length="377" mass="42883">MAELPRIGFVGWNPFQFLHIKKLASTFPGACFVIEKRQDFIAEFSEEILNDPDTPIMVWDRAQMPTLDGVFDIIVCQTPFSRIETIEKSKIAMIQYGYAKEPHNYGPWRALADLCMTYGPYASERIAHFSPTASVGNPRYDDWHRPEFHIAAKAKHADKINPDRKTVLYLPTWGELSSVDRYLTAIYELSVDYNVLLKMHHNTELLESGRKSKMDLDSIFHFGANDDLLELIALADIVISDYSGAIFDAMYCQKPIALLQNDLAEQMGGRKIDEYSLEYARRDELGLTVDSPEALAAGIAELASEPGKHIEKYDPLRKLLFVDTDDSLSLAHNALVDLWKGKYTLSQPQAYVRKEVKEHYTTKRQLAIAKKKLSEAK</sequence>
<dbReference type="PANTHER" id="PTHR37316:SF3">
    <property type="entry name" value="TEICHOIC ACID GLYCEROL-PHOSPHATE TRANSFERASE"/>
    <property type="match status" value="1"/>
</dbReference>
<accession>A0A399M2G6</accession>
<dbReference type="PANTHER" id="PTHR37316">
    <property type="entry name" value="TEICHOIC ACID GLYCEROL-PHOSPHATE PRIMASE"/>
    <property type="match status" value="1"/>
</dbReference>
<protein>
    <submittedName>
        <fullName evidence="1">CDP-glycerol--glycerophosphate glycerophosphotransferase</fullName>
    </submittedName>
</protein>
<dbReference type="InterPro" id="IPR007554">
    <property type="entry name" value="Glycerophosphate_synth"/>
</dbReference>
<dbReference type="EMBL" id="QWLL01000046">
    <property type="protein sequence ID" value="RII75918.1"/>
    <property type="molecule type" value="Genomic_DNA"/>
</dbReference>
<dbReference type="GO" id="GO:0016020">
    <property type="term" value="C:membrane"/>
    <property type="evidence" value="ECO:0007669"/>
    <property type="project" value="InterPro"/>
</dbReference>
<comment type="caution">
    <text evidence="1">The sequence shown here is derived from an EMBL/GenBank/DDBJ whole genome shotgun (WGS) entry which is preliminary data.</text>
</comment>